<accession>A0A444XYA2</accession>
<reference evidence="3 4" key="1">
    <citation type="submission" date="2019-01" db="EMBL/GenBank/DDBJ databases">
        <title>Sequencing of cultivated peanut Arachis hypogaea provides insights into genome evolution and oil improvement.</title>
        <authorList>
            <person name="Chen X."/>
        </authorList>
    </citation>
    <scope>NUCLEOTIDE SEQUENCE [LARGE SCALE GENOMIC DNA]</scope>
    <source>
        <strain evidence="4">cv. Fuhuasheng</strain>
        <tissue evidence="3">Leaves</tissue>
    </source>
</reference>
<dbReference type="InterPro" id="IPR003892">
    <property type="entry name" value="CUE"/>
</dbReference>
<dbReference type="STRING" id="3818.A0A444XYA2"/>
<gene>
    <name evidence="3" type="ORF">Ahy_B08g089570</name>
</gene>
<evidence type="ECO:0000313" key="3">
    <source>
        <dbReference type="EMBL" id="RYQ94635.1"/>
    </source>
</evidence>
<dbReference type="PANTHER" id="PTHR37252">
    <property type="entry name" value="POLYADENYLATE-BINDING PROTEIN-INTERACTING PROTEIN 6"/>
    <property type="match status" value="1"/>
</dbReference>
<dbReference type="InterPro" id="IPR038981">
    <property type="entry name" value="CID5/CID6"/>
</dbReference>
<sequence length="209" mass="22467">MSESTQEEEVEGDCFCVLFESSSMKQIVSSLNPYAASYVPLSKRESHGATADPFQSPPYHAAQNQHHQFHSNASASKPVAETFQGNINNPASSSYGSVPAGFVDNQFADYDPDMDVEYLRMQFPGISEESLRDVYMVNECDIDAAVEMLNQLELKFDGVESSGSLPETLDIGDVSESGSASDSASLKLKNVAAEASTSTSSSHLSANTL</sequence>
<evidence type="ECO:0000313" key="4">
    <source>
        <dbReference type="Proteomes" id="UP000289738"/>
    </source>
</evidence>
<dbReference type="AlphaFoldDB" id="A0A444XYA2"/>
<dbReference type="PROSITE" id="PS51140">
    <property type="entry name" value="CUE"/>
    <property type="match status" value="1"/>
</dbReference>
<name>A0A444XYA2_ARAHY</name>
<comment type="caution">
    <text evidence="3">The sequence shown here is derived from an EMBL/GenBank/DDBJ whole genome shotgun (WGS) entry which is preliminary data.</text>
</comment>
<feature type="region of interest" description="Disordered" evidence="1">
    <location>
        <begin position="160"/>
        <end position="181"/>
    </location>
</feature>
<feature type="compositionally biased region" description="Polar residues" evidence="1">
    <location>
        <begin position="62"/>
        <end position="74"/>
    </location>
</feature>
<evidence type="ECO:0000259" key="2">
    <source>
        <dbReference type="PROSITE" id="PS51140"/>
    </source>
</evidence>
<feature type="region of interest" description="Disordered" evidence="1">
    <location>
        <begin position="47"/>
        <end position="74"/>
    </location>
</feature>
<dbReference type="GO" id="GO:0043130">
    <property type="term" value="F:ubiquitin binding"/>
    <property type="evidence" value="ECO:0007669"/>
    <property type="project" value="InterPro"/>
</dbReference>
<dbReference type="InterPro" id="IPR041806">
    <property type="entry name" value="CID5/6/7_CUE"/>
</dbReference>
<evidence type="ECO:0000256" key="1">
    <source>
        <dbReference type="SAM" id="MobiDB-lite"/>
    </source>
</evidence>
<feature type="compositionally biased region" description="Low complexity" evidence="1">
    <location>
        <begin position="172"/>
        <end position="181"/>
    </location>
</feature>
<dbReference type="EMBL" id="SDMP01000018">
    <property type="protein sequence ID" value="RYQ94635.1"/>
    <property type="molecule type" value="Genomic_DNA"/>
</dbReference>
<dbReference type="CDD" id="cd14371">
    <property type="entry name" value="CUE_CID7_like"/>
    <property type="match status" value="1"/>
</dbReference>
<feature type="domain" description="CUE" evidence="2">
    <location>
        <begin position="111"/>
        <end position="154"/>
    </location>
</feature>
<proteinExistence type="predicted"/>
<keyword evidence="4" id="KW-1185">Reference proteome</keyword>
<protein>
    <recommendedName>
        <fullName evidence="2">CUE domain-containing protein</fullName>
    </recommendedName>
</protein>
<organism evidence="3 4">
    <name type="scientific">Arachis hypogaea</name>
    <name type="common">Peanut</name>
    <dbReference type="NCBI Taxonomy" id="3818"/>
    <lineage>
        <taxon>Eukaryota</taxon>
        <taxon>Viridiplantae</taxon>
        <taxon>Streptophyta</taxon>
        <taxon>Embryophyta</taxon>
        <taxon>Tracheophyta</taxon>
        <taxon>Spermatophyta</taxon>
        <taxon>Magnoliopsida</taxon>
        <taxon>eudicotyledons</taxon>
        <taxon>Gunneridae</taxon>
        <taxon>Pentapetalae</taxon>
        <taxon>rosids</taxon>
        <taxon>fabids</taxon>
        <taxon>Fabales</taxon>
        <taxon>Fabaceae</taxon>
        <taxon>Papilionoideae</taxon>
        <taxon>50 kb inversion clade</taxon>
        <taxon>dalbergioids sensu lato</taxon>
        <taxon>Dalbergieae</taxon>
        <taxon>Pterocarpus clade</taxon>
        <taxon>Arachis</taxon>
    </lineage>
</organism>
<dbReference type="Proteomes" id="UP000289738">
    <property type="component" value="Chromosome B08"/>
</dbReference>
<dbReference type="PANTHER" id="PTHR37252:SF3">
    <property type="entry name" value="POLYADENYLATE-BINDING PROTEIN-INTERACTING PROTEIN 6"/>
    <property type="match status" value="1"/>
</dbReference>